<name>A0A0M3I827_ASCLU</name>
<protein>
    <submittedName>
        <fullName evidence="3">Uncharacterized protein</fullName>
    </submittedName>
</protein>
<feature type="compositionally biased region" description="Basic and acidic residues" evidence="1">
    <location>
        <begin position="80"/>
        <end position="91"/>
    </location>
</feature>
<evidence type="ECO:0000313" key="2">
    <source>
        <dbReference type="Proteomes" id="UP000036681"/>
    </source>
</evidence>
<feature type="region of interest" description="Disordered" evidence="1">
    <location>
        <begin position="63"/>
        <end position="91"/>
    </location>
</feature>
<proteinExistence type="predicted"/>
<accession>A0A0M3I827</accession>
<organism evidence="2 3">
    <name type="scientific">Ascaris lumbricoides</name>
    <name type="common">Giant roundworm</name>
    <dbReference type="NCBI Taxonomy" id="6252"/>
    <lineage>
        <taxon>Eukaryota</taxon>
        <taxon>Metazoa</taxon>
        <taxon>Ecdysozoa</taxon>
        <taxon>Nematoda</taxon>
        <taxon>Chromadorea</taxon>
        <taxon>Rhabditida</taxon>
        <taxon>Spirurina</taxon>
        <taxon>Ascaridomorpha</taxon>
        <taxon>Ascaridoidea</taxon>
        <taxon>Ascarididae</taxon>
        <taxon>Ascaris</taxon>
    </lineage>
</organism>
<dbReference type="AlphaFoldDB" id="A0A0M3I827"/>
<sequence length="91" mass="10643">MDTRISNTFQHFTIRFNELMKIELTILLSFVTAGRRPFHDCRESEESIDDELVDFRRQAGAARSVYSSQPMNRPVSGNDKVQRKEDLCFRS</sequence>
<evidence type="ECO:0000256" key="1">
    <source>
        <dbReference type="SAM" id="MobiDB-lite"/>
    </source>
</evidence>
<reference evidence="3" key="1">
    <citation type="submission" date="2017-02" db="UniProtKB">
        <authorList>
            <consortium name="WormBaseParasite"/>
        </authorList>
    </citation>
    <scope>IDENTIFICATION</scope>
</reference>
<dbReference type="WBParaSite" id="ALUE_0001343601-mRNA-1">
    <property type="protein sequence ID" value="ALUE_0001343601-mRNA-1"/>
    <property type="gene ID" value="ALUE_0001343601"/>
</dbReference>
<dbReference type="Proteomes" id="UP000036681">
    <property type="component" value="Unplaced"/>
</dbReference>
<keyword evidence="2" id="KW-1185">Reference proteome</keyword>
<evidence type="ECO:0000313" key="3">
    <source>
        <dbReference type="WBParaSite" id="ALUE_0001343601-mRNA-1"/>
    </source>
</evidence>